<gene>
    <name evidence="2" type="ORF">PHYPA_003681</name>
</gene>
<protein>
    <submittedName>
        <fullName evidence="2 3">Uncharacterized protein</fullName>
    </submittedName>
</protein>
<proteinExistence type="predicted"/>
<evidence type="ECO:0000256" key="1">
    <source>
        <dbReference type="SAM" id="MobiDB-lite"/>
    </source>
</evidence>
<dbReference type="EnsemblPlants" id="Pp3c2_35800V3.2">
    <property type="protein sequence ID" value="PAC:32936400.CDS.1"/>
    <property type="gene ID" value="Pp3c2_35800"/>
</dbReference>
<dbReference type="AlphaFoldDB" id="A9SGL3"/>
<organism evidence="2">
    <name type="scientific">Physcomitrium patens</name>
    <name type="common">Spreading-leaved earth moss</name>
    <name type="synonym">Physcomitrella patens</name>
    <dbReference type="NCBI Taxonomy" id="3218"/>
    <lineage>
        <taxon>Eukaryota</taxon>
        <taxon>Viridiplantae</taxon>
        <taxon>Streptophyta</taxon>
        <taxon>Embryophyta</taxon>
        <taxon>Bryophyta</taxon>
        <taxon>Bryophytina</taxon>
        <taxon>Bryopsida</taxon>
        <taxon>Funariidae</taxon>
        <taxon>Funariales</taxon>
        <taxon>Funariaceae</taxon>
        <taxon>Physcomitrium</taxon>
    </lineage>
</organism>
<reference evidence="2 4" key="2">
    <citation type="journal article" date="2018" name="Plant J.">
        <title>The Physcomitrella patens chromosome-scale assembly reveals moss genome structure and evolution.</title>
        <authorList>
            <person name="Lang D."/>
            <person name="Ullrich K.K."/>
            <person name="Murat F."/>
            <person name="Fuchs J."/>
            <person name="Jenkins J."/>
            <person name="Haas F.B."/>
            <person name="Piednoel M."/>
            <person name="Gundlach H."/>
            <person name="Van Bel M."/>
            <person name="Meyberg R."/>
            <person name="Vives C."/>
            <person name="Morata J."/>
            <person name="Symeonidi A."/>
            <person name="Hiss M."/>
            <person name="Muchero W."/>
            <person name="Kamisugi Y."/>
            <person name="Saleh O."/>
            <person name="Blanc G."/>
            <person name="Decker E.L."/>
            <person name="van Gessel N."/>
            <person name="Grimwood J."/>
            <person name="Hayes R.D."/>
            <person name="Graham S.W."/>
            <person name="Gunter L.E."/>
            <person name="McDaniel S.F."/>
            <person name="Hoernstein S.N.W."/>
            <person name="Larsson A."/>
            <person name="Li F.W."/>
            <person name="Perroud P.F."/>
            <person name="Phillips J."/>
            <person name="Ranjan P."/>
            <person name="Rokshar D.S."/>
            <person name="Rothfels C.J."/>
            <person name="Schneider L."/>
            <person name="Shu S."/>
            <person name="Stevenson D.W."/>
            <person name="Thummler F."/>
            <person name="Tillich M."/>
            <person name="Villarreal Aguilar J.C."/>
            <person name="Widiez T."/>
            <person name="Wong G.K."/>
            <person name="Wymore A."/>
            <person name="Zhang Y."/>
            <person name="Zimmer A.D."/>
            <person name="Quatrano R.S."/>
            <person name="Mayer K.F.X."/>
            <person name="Goodstein D."/>
            <person name="Casacuberta J.M."/>
            <person name="Vandepoele K."/>
            <person name="Reski R."/>
            <person name="Cuming A.C."/>
            <person name="Tuskan G.A."/>
            <person name="Maumus F."/>
            <person name="Salse J."/>
            <person name="Schmutz J."/>
            <person name="Rensing S.A."/>
        </authorList>
    </citation>
    <scope>NUCLEOTIDE SEQUENCE [LARGE SCALE GENOMIC DNA]</scope>
    <source>
        <strain evidence="3 4">cv. Gransden 2004</strain>
    </source>
</reference>
<feature type="compositionally biased region" description="Polar residues" evidence="1">
    <location>
        <begin position="188"/>
        <end position="201"/>
    </location>
</feature>
<evidence type="ECO:0000313" key="4">
    <source>
        <dbReference type="Proteomes" id="UP000006727"/>
    </source>
</evidence>
<reference evidence="3" key="3">
    <citation type="submission" date="2020-12" db="UniProtKB">
        <authorList>
            <consortium name="EnsemblPlants"/>
        </authorList>
    </citation>
    <scope>IDENTIFICATION</scope>
</reference>
<accession>A9SGL3</accession>
<reference evidence="2 4" key="1">
    <citation type="journal article" date="2008" name="Science">
        <title>The Physcomitrella genome reveals evolutionary insights into the conquest of land by plants.</title>
        <authorList>
            <person name="Rensing S."/>
            <person name="Lang D."/>
            <person name="Zimmer A."/>
            <person name="Terry A."/>
            <person name="Salamov A."/>
            <person name="Shapiro H."/>
            <person name="Nishiyama T."/>
            <person name="Perroud P.-F."/>
            <person name="Lindquist E."/>
            <person name="Kamisugi Y."/>
            <person name="Tanahashi T."/>
            <person name="Sakakibara K."/>
            <person name="Fujita T."/>
            <person name="Oishi K."/>
            <person name="Shin-I T."/>
            <person name="Kuroki Y."/>
            <person name="Toyoda A."/>
            <person name="Suzuki Y."/>
            <person name="Hashimoto A."/>
            <person name="Yamaguchi K."/>
            <person name="Sugano A."/>
            <person name="Kohara Y."/>
            <person name="Fujiyama A."/>
            <person name="Anterola A."/>
            <person name="Aoki S."/>
            <person name="Ashton N."/>
            <person name="Barbazuk W.B."/>
            <person name="Barker E."/>
            <person name="Bennetzen J."/>
            <person name="Bezanilla M."/>
            <person name="Blankenship R."/>
            <person name="Cho S.H."/>
            <person name="Dutcher S."/>
            <person name="Estelle M."/>
            <person name="Fawcett J.A."/>
            <person name="Gundlach H."/>
            <person name="Hanada K."/>
            <person name="Heyl A."/>
            <person name="Hicks K.A."/>
            <person name="Hugh J."/>
            <person name="Lohr M."/>
            <person name="Mayer K."/>
            <person name="Melkozernov A."/>
            <person name="Murata T."/>
            <person name="Nelson D."/>
            <person name="Pils B."/>
            <person name="Prigge M."/>
            <person name="Reiss B."/>
            <person name="Renner T."/>
            <person name="Rombauts S."/>
            <person name="Rushton P."/>
            <person name="Sanderfoot A."/>
            <person name="Schween G."/>
            <person name="Shiu S.-H."/>
            <person name="Stueber K."/>
            <person name="Theodoulou F.L."/>
            <person name="Tu H."/>
            <person name="Van de Peer Y."/>
            <person name="Verrier P.J."/>
            <person name="Waters E."/>
            <person name="Wood A."/>
            <person name="Yang L."/>
            <person name="Cove D."/>
            <person name="Cuming A."/>
            <person name="Hasebe M."/>
            <person name="Lucas S."/>
            <person name="Mishler D.B."/>
            <person name="Reski R."/>
            <person name="Grigoriev I."/>
            <person name="Quatrano R.S."/>
            <person name="Boore J.L."/>
        </authorList>
    </citation>
    <scope>NUCLEOTIDE SEQUENCE [LARGE SCALE GENOMIC DNA]</scope>
    <source>
        <strain evidence="3 4">cv. Gransden 2004</strain>
    </source>
</reference>
<sequence>MEKMTKGEDESWFRTTHKDTGSTAHRDTMSVRVSNSAQSASKRPFFVARRESISDGEDNSGICWFPRGRSRAGESLSTVNVHQFEEKRGESRSKSTAGSDRVFCCCGPRWGRKYTVEVCATDSSDDGSPGNESVLRTKGRWEIDMNEEYYKPPVWKQIIRKVKAQVRQVNSTPPGAWENYDSQSYEKNFDNGTWRDSSRNNYDADDSDEKLGLNERARHTALLQKFHSNRVQEVPGDVHWNSASLSPLPVRSLPKEKIDKSKQDFVPIWQRRAASPITLDLKQRTSLRSS</sequence>
<evidence type="ECO:0000313" key="3">
    <source>
        <dbReference type="EnsemblPlants" id="PAC:32936399.CDS.1"/>
    </source>
</evidence>
<feature type="region of interest" description="Disordered" evidence="1">
    <location>
        <begin position="188"/>
        <end position="208"/>
    </location>
</feature>
<feature type="region of interest" description="Disordered" evidence="1">
    <location>
        <begin position="1"/>
        <end position="42"/>
    </location>
</feature>
<dbReference type="Gramene" id="Pp3c2_35800V3.2">
    <property type="protein sequence ID" value="PAC:32936400.CDS.1"/>
    <property type="gene ID" value="Pp3c2_35800"/>
</dbReference>
<dbReference type="PaxDb" id="3218-PP1S76_178V6.1"/>
<dbReference type="Gramene" id="Pp3c2_35800V3.1">
    <property type="protein sequence ID" value="PAC:32936399.CDS.1"/>
    <property type="gene ID" value="Pp3c2_35800"/>
</dbReference>
<dbReference type="EnsemblPlants" id="Pp3c2_35800V3.1">
    <property type="protein sequence ID" value="PAC:32936399.CDS.1"/>
    <property type="gene ID" value="Pp3c2_35800"/>
</dbReference>
<evidence type="ECO:0000313" key="2">
    <source>
        <dbReference type="EMBL" id="PNR60888.1"/>
    </source>
</evidence>
<dbReference type="InParanoid" id="A9SGL3"/>
<name>A9SGL3_PHYPA</name>
<dbReference type="Proteomes" id="UP000006727">
    <property type="component" value="Chromosome 2"/>
</dbReference>
<feature type="compositionally biased region" description="Basic and acidic residues" evidence="1">
    <location>
        <begin position="1"/>
        <end position="29"/>
    </location>
</feature>
<feature type="compositionally biased region" description="Polar residues" evidence="1">
    <location>
        <begin position="31"/>
        <end position="41"/>
    </location>
</feature>
<dbReference type="HOGENOM" id="CLU_951203_0_0_1"/>
<dbReference type="EMBL" id="ABEU02000002">
    <property type="protein sequence ID" value="PNR60888.1"/>
    <property type="molecule type" value="Genomic_DNA"/>
</dbReference>
<keyword evidence="4" id="KW-1185">Reference proteome</keyword>